<accession>A0A5J4Z7W8</accession>
<dbReference type="PROSITE" id="PS50082">
    <property type="entry name" value="WD_REPEATS_2"/>
    <property type="match status" value="1"/>
</dbReference>
<dbReference type="Gene3D" id="2.130.10.10">
    <property type="entry name" value="YVTN repeat-like/Quinoprotein amine dehydrogenase"/>
    <property type="match status" value="2"/>
</dbReference>
<dbReference type="Pfam" id="PF00400">
    <property type="entry name" value="WD40"/>
    <property type="match status" value="1"/>
</dbReference>
<dbReference type="OrthoDB" id="10251381at2759"/>
<keyword evidence="2" id="KW-0677">Repeat</keyword>
<dbReference type="PROSITE" id="PS00678">
    <property type="entry name" value="WD_REPEATS_1"/>
    <property type="match status" value="1"/>
</dbReference>
<dbReference type="InterPro" id="IPR019775">
    <property type="entry name" value="WD40_repeat_CS"/>
</dbReference>
<proteinExistence type="predicted"/>
<evidence type="ECO:0000313" key="5">
    <source>
        <dbReference type="Proteomes" id="UP000324585"/>
    </source>
</evidence>
<organism evidence="4 5">
    <name type="scientific">Porphyridium purpureum</name>
    <name type="common">Red alga</name>
    <name type="synonym">Porphyridium cruentum</name>
    <dbReference type="NCBI Taxonomy" id="35688"/>
    <lineage>
        <taxon>Eukaryota</taxon>
        <taxon>Rhodophyta</taxon>
        <taxon>Bangiophyceae</taxon>
        <taxon>Porphyridiales</taxon>
        <taxon>Porphyridiaceae</taxon>
        <taxon>Porphyridium</taxon>
    </lineage>
</organism>
<feature type="repeat" description="WD" evidence="3">
    <location>
        <begin position="426"/>
        <end position="442"/>
    </location>
</feature>
<keyword evidence="5" id="KW-1185">Reference proteome</keyword>
<dbReference type="PANTHER" id="PTHR19855">
    <property type="entry name" value="WD40 REPEAT PROTEIN 12, 37"/>
    <property type="match status" value="1"/>
</dbReference>
<evidence type="ECO:0000256" key="3">
    <source>
        <dbReference type="PROSITE-ProRule" id="PRU00221"/>
    </source>
</evidence>
<sequence>MAETTASSTAATPVAGVSMLTVRISKSPQLALPALDFVDGLEFAVPAEFTKRSLCELLDELLKQQHQEQHTQQVIDDEVEDTRQHPRVRTDRLDFVVVEKNELLRTSLKNFCETRGLSFEKTVELQCVQAFDAKAKTRRRSKQVPSWMSAMCWSRVRSELVVGVCNGMVVTYSVLGDGQTTENPFPFSSNGEAATGSSPVRDVCWVHTGENIHFAAATEAGSVYIGDTGRKAESSHGTLAVCQTADDASSANALAGDFHDSTSLSTLFVGYESGFVRAFSLSQAALSPISREASGKQRKRKNSDTVELFPQSETKFHSGPVCDLLVPNRQHFLFSASMDGLLHQVDTTAWKTVRTILAGGGKAVTGLTPWGRHDSSAGRFVTSCMDGALRLCDFNASEQSGVTALKAPDCLAQLCLSSSPINEMHVASGGKDGSVRIWDIRSPKVPLHRYTDVHGEEGTVQAVEWISSTDSHGDGSSRLYSCGSNGCLVEFLL</sequence>
<protein>
    <submittedName>
        <fullName evidence="4">Uncharacterized protein</fullName>
    </submittedName>
</protein>
<dbReference type="EMBL" id="VRMN01000001">
    <property type="protein sequence ID" value="KAA8499104.1"/>
    <property type="molecule type" value="Genomic_DNA"/>
</dbReference>
<comment type="caution">
    <text evidence="4">The sequence shown here is derived from an EMBL/GenBank/DDBJ whole genome shotgun (WGS) entry which is preliminary data.</text>
</comment>
<keyword evidence="1 3" id="KW-0853">WD repeat</keyword>
<reference evidence="5" key="1">
    <citation type="journal article" date="2019" name="Nat. Commun.">
        <title>Expansion of phycobilisome linker gene families in mesophilic red algae.</title>
        <authorList>
            <person name="Lee J."/>
            <person name="Kim D."/>
            <person name="Bhattacharya D."/>
            <person name="Yoon H.S."/>
        </authorList>
    </citation>
    <scope>NUCLEOTIDE SEQUENCE [LARGE SCALE GENOMIC DNA]</scope>
    <source>
        <strain evidence="5">CCMP 1328</strain>
    </source>
</reference>
<dbReference type="InterPro" id="IPR036322">
    <property type="entry name" value="WD40_repeat_dom_sf"/>
</dbReference>
<dbReference type="AlphaFoldDB" id="A0A5J4Z7W8"/>
<evidence type="ECO:0000313" key="4">
    <source>
        <dbReference type="EMBL" id="KAA8499104.1"/>
    </source>
</evidence>
<dbReference type="SUPFAM" id="SSF50978">
    <property type="entry name" value="WD40 repeat-like"/>
    <property type="match status" value="1"/>
</dbReference>
<dbReference type="PANTHER" id="PTHR19855:SF11">
    <property type="entry name" value="RIBOSOME BIOGENESIS PROTEIN WDR12"/>
    <property type="match status" value="1"/>
</dbReference>
<gene>
    <name evidence="4" type="ORF">FVE85_6689</name>
</gene>
<dbReference type="SMART" id="SM00320">
    <property type="entry name" value="WD40"/>
    <property type="match status" value="6"/>
</dbReference>
<dbReference type="InterPro" id="IPR001680">
    <property type="entry name" value="WD40_rpt"/>
</dbReference>
<evidence type="ECO:0000256" key="1">
    <source>
        <dbReference type="ARBA" id="ARBA00022574"/>
    </source>
</evidence>
<evidence type="ECO:0000256" key="2">
    <source>
        <dbReference type="ARBA" id="ARBA00022737"/>
    </source>
</evidence>
<dbReference type="Proteomes" id="UP000324585">
    <property type="component" value="Unassembled WGS sequence"/>
</dbReference>
<name>A0A5J4Z7W8_PORPP</name>
<dbReference type="InterPro" id="IPR015943">
    <property type="entry name" value="WD40/YVTN_repeat-like_dom_sf"/>
</dbReference>